<protein>
    <submittedName>
        <fullName evidence="2">DUF2497 domain-containing protein</fullName>
    </submittedName>
</protein>
<feature type="compositionally biased region" description="Low complexity" evidence="1">
    <location>
        <begin position="88"/>
        <end position="99"/>
    </location>
</feature>
<evidence type="ECO:0000313" key="2">
    <source>
        <dbReference type="EMBL" id="QRG05817.1"/>
    </source>
</evidence>
<feature type="compositionally biased region" description="Basic and acidic residues" evidence="1">
    <location>
        <begin position="217"/>
        <end position="227"/>
    </location>
</feature>
<reference evidence="2 3" key="1">
    <citation type="submission" date="2020-10" db="EMBL/GenBank/DDBJ databases">
        <title>Degradation of 1,4-Dioxane by Xanthobacter sp. YN2, via a Novel Group-2 Soluble Di-Iron Monooxygenase.</title>
        <authorList>
            <person name="Ma F."/>
            <person name="Wang Y."/>
            <person name="Yang J."/>
            <person name="Guo H."/>
            <person name="Su D."/>
            <person name="Yu L."/>
        </authorList>
    </citation>
    <scope>NUCLEOTIDE SEQUENCE [LARGE SCALE GENOMIC DNA]</scope>
    <source>
        <strain evidence="2 3">YN2</strain>
    </source>
</reference>
<organism evidence="2 3">
    <name type="scientific">Xanthobacter dioxanivorans</name>
    <dbReference type="NCBI Taxonomy" id="2528964"/>
    <lineage>
        <taxon>Bacteria</taxon>
        <taxon>Pseudomonadati</taxon>
        <taxon>Pseudomonadota</taxon>
        <taxon>Alphaproteobacteria</taxon>
        <taxon>Hyphomicrobiales</taxon>
        <taxon>Xanthobacteraceae</taxon>
        <taxon>Xanthobacter</taxon>
    </lineage>
</organism>
<proteinExistence type="predicted"/>
<feature type="region of interest" description="Disordered" evidence="1">
    <location>
        <begin position="1"/>
        <end position="227"/>
    </location>
</feature>
<evidence type="ECO:0000313" key="3">
    <source>
        <dbReference type="Proteomes" id="UP000596427"/>
    </source>
</evidence>
<feature type="compositionally biased region" description="Basic and acidic residues" evidence="1">
    <location>
        <begin position="43"/>
        <end position="57"/>
    </location>
</feature>
<dbReference type="AlphaFoldDB" id="A0A974PLJ4"/>
<dbReference type="InterPro" id="IPR019632">
    <property type="entry name" value="DUF2497"/>
</dbReference>
<sequence>MEEILASIRRIMADDEPPVAPRRVAGERPPAAGRPEAPTAARLPEHDPRTAPPRRPDPMPPGEARALRARPADEAGYGARAPAPPPRAAAEAPAHATRPQSAVRHPDEMSDAYASAPNGRPARSVASPQGGYGSDESVRRPAAEPEPRDFDEAPVRPARPAASVERDGALRELYAVARRESPADDGAEAQLSSRRAPAGDPDAAERRAPRPAPQAAAREDGARRRDLLSPGVDAAVAASFQSLGEVVLPHKDRTVEDLVKEILRPMLKDWLDRNLPAIVERLVKAEIERVARQPR</sequence>
<feature type="compositionally biased region" description="Low complexity" evidence="1">
    <location>
        <begin position="21"/>
        <end position="42"/>
    </location>
</feature>
<keyword evidence="3" id="KW-1185">Reference proteome</keyword>
<dbReference type="KEGG" id="xdi:EZH22_22735"/>
<name>A0A974PLJ4_9HYPH</name>
<accession>A0A974PLJ4</accession>
<feature type="compositionally biased region" description="Basic and acidic residues" evidence="1">
    <location>
        <begin position="136"/>
        <end position="154"/>
    </location>
</feature>
<dbReference type="Pfam" id="PF10691">
    <property type="entry name" value="DUF2497"/>
    <property type="match status" value="1"/>
</dbReference>
<gene>
    <name evidence="2" type="ORF">EZH22_22735</name>
</gene>
<evidence type="ECO:0000256" key="1">
    <source>
        <dbReference type="SAM" id="MobiDB-lite"/>
    </source>
</evidence>
<dbReference type="RefSeq" id="WP_203192691.1">
    <property type="nucleotide sequence ID" value="NZ_CP063362.1"/>
</dbReference>
<dbReference type="EMBL" id="CP063362">
    <property type="protein sequence ID" value="QRG05817.1"/>
    <property type="molecule type" value="Genomic_DNA"/>
</dbReference>
<dbReference type="Proteomes" id="UP000596427">
    <property type="component" value="Chromosome"/>
</dbReference>